<name>A0AAW0K905_QUESU</name>
<dbReference type="Pfam" id="PF14299">
    <property type="entry name" value="PP2"/>
    <property type="match status" value="1"/>
</dbReference>
<dbReference type="PANTHER" id="PTHR48478">
    <property type="entry name" value="LECTIN-LIKE"/>
    <property type="match status" value="1"/>
</dbReference>
<dbReference type="EMBL" id="PKMF04000371">
    <property type="protein sequence ID" value="KAK7835464.1"/>
    <property type="molecule type" value="Genomic_DNA"/>
</dbReference>
<evidence type="ECO:0000256" key="1">
    <source>
        <dbReference type="SAM" id="MobiDB-lite"/>
    </source>
</evidence>
<gene>
    <name evidence="2" type="primary">PP2A1_1</name>
    <name evidence="2" type="ORF">CFP56_023487</name>
</gene>
<feature type="region of interest" description="Disordered" evidence="1">
    <location>
        <begin position="1"/>
        <end position="29"/>
    </location>
</feature>
<dbReference type="InterPro" id="IPR025886">
    <property type="entry name" value="PP2-like"/>
</dbReference>
<accession>A0AAW0K905</accession>
<protein>
    <submittedName>
        <fullName evidence="2">Protein phloem protein 2-like a1</fullName>
    </submittedName>
</protein>
<feature type="compositionally biased region" description="Basic and acidic residues" evidence="1">
    <location>
        <begin position="1"/>
        <end position="12"/>
    </location>
</feature>
<evidence type="ECO:0000313" key="2">
    <source>
        <dbReference type="EMBL" id="KAK7835464.1"/>
    </source>
</evidence>
<sequence length="212" mass="24127">MEMETDEIKVEQNSEANPVKGNELTTKRGTKPPLNFRAILTDKNIPMDRFDKSSPDELCKQLYAGYYVDEKSNKNCFVLFAKKLSISWIDNDQYWGWIKENDTSGEVIEMAELLGVCWLNIEGKIRTIDLSPGTEYEVVFVVKMNDTWKNSVTLTIILPSSKILTRSENLSGEEGGNWIDVKVGEFRMTPENVGEITFKMGEYSSEWKGGLS</sequence>
<dbReference type="Proteomes" id="UP000237347">
    <property type="component" value="Unassembled WGS sequence"/>
</dbReference>
<proteinExistence type="predicted"/>
<dbReference type="InterPro" id="IPR052147">
    <property type="entry name" value="PP2-like/Lectin"/>
</dbReference>
<keyword evidence="3" id="KW-1185">Reference proteome</keyword>
<dbReference type="GO" id="GO:0030246">
    <property type="term" value="F:carbohydrate binding"/>
    <property type="evidence" value="ECO:0007669"/>
    <property type="project" value="InterPro"/>
</dbReference>
<dbReference type="PANTHER" id="PTHR48478:SF1">
    <property type="entry name" value="LECTIN-LIKE"/>
    <property type="match status" value="1"/>
</dbReference>
<evidence type="ECO:0000313" key="3">
    <source>
        <dbReference type="Proteomes" id="UP000237347"/>
    </source>
</evidence>
<comment type="caution">
    <text evidence="2">The sequence shown here is derived from an EMBL/GenBank/DDBJ whole genome shotgun (WGS) entry which is preliminary data.</text>
</comment>
<reference evidence="2 3" key="1">
    <citation type="journal article" date="2018" name="Sci. Data">
        <title>The draft genome sequence of cork oak.</title>
        <authorList>
            <person name="Ramos A.M."/>
            <person name="Usie A."/>
            <person name="Barbosa P."/>
            <person name="Barros P.M."/>
            <person name="Capote T."/>
            <person name="Chaves I."/>
            <person name="Simoes F."/>
            <person name="Abreu I."/>
            <person name="Carrasquinho I."/>
            <person name="Faro C."/>
            <person name="Guimaraes J.B."/>
            <person name="Mendonca D."/>
            <person name="Nobrega F."/>
            <person name="Rodrigues L."/>
            <person name="Saibo N.J.M."/>
            <person name="Varela M.C."/>
            <person name="Egas C."/>
            <person name="Matos J."/>
            <person name="Miguel C.M."/>
            <person name="Oliveira M.M."/>
            <person name="Ricardo C.P."/>
            <person name="Goncalves S."/>
        </authorList>
    </citation>
    <scope>NUCLEOTIDE SEQUENCE [LARGE SCALE GENOMIC DNA]</scope>
    <source>
        <strain evidence="3">cv. HL8</strain>
    </source>
</reference>
<dbReference type="AlphaFoldDB" id="A0AAW0K905"/>
<organism evidence="2 3">
    <name type="scientific">Quercus suber</name>
    <name type="common">Cork oak</name>
    <dbReference type="NCBI Taxonomy" id="58331"/>
    <lineage>
        <taxon>Eukaryota</taxon>
        <taxon>Viridiplantae</taxon>
        <taxon>Streptophyta</taxon>
        <taxon>Embryophyta</taxon>
        <taxon>Tracheophyta</taxon>
        <taxon>Spermatophyta</taxon>
        <taxon>Magnoliopsida</taxon>
        <taxon>eudicotyledons</taxon>
        <taxon>Gunneridae</taxon>
        <taxon>Pentapetalae</taxon>
        <taxon>rosids</taxon>
        <taxon>fabids</taxon>
        <taxon>Fagales</taxon>
        <taxon>Fagaceae</taxon>
        <taxon>Quercus</taxon>
    </lineage>
</organism>